<evidence type="ECO:0000313" key="1">
    <source>
        <dbReference type="EMBL" id="CAE8591913.1"/>
    </source>
</evidence>
<name>A0A813DZF9_POLGL</name>
<reference evidence="1" key="1">
    <citation type="submission" date="2021-02" db="EMBL/GenBank/DDBJ databases">
        <authorList>
            <person name="Dougan E. K."/>
            <person name="Rhodes N."/>
            <person name="Thang M."/>
            <person name="Chan C."/>
        </authorList>
    </citation>
    <scope>NUCLEOTIDE SEQUENCE</scope>
</reference>
<organism evidence="1 2">
    <name type="scientific">Polarella glacialis</name>
    <name type="common">Dinoflagellate</name>
    <dbReference type="NCBI Taxonomy" id="89957"/>
    <lineage>
        <taxon>Eukaryota</taxon>
        <taxon>Sar</taxon>
        <taxon>Alveolata</taxon>
        <taxon>Dinophyceae</taxon>
        <taxon>Suessiales</taxon>
        <taxon>Suessiaceae</taxon>
        <taxon>Polarella</taxon>
    </lineage>
</organism>
<evidence type="ECO:0000313" key="2">
    <source>
        <dbReference type="Proteomes" id="UP000654075"/>
    </source>
</evidence>
<dbReference type="OrthoDB" id="429742at2759"/>
<dbReference type="EMBL" id="CAJNNV010005308">
    <property type="protein sequence ID" value="CAE8591913.1"/>
    <property type="molecule type" value="Genomic_DNA"/>
</dbReference>
<dbReference type="Proteomes" id="UP000654075">
    <property type="component" value="Unassembled WGS sequence"/>
</dbReference>
<keyword evidence="2" id="KW-1185">Reference proteome</keyword>
<dbReference type="AlphaFoldDB" id="A0A813DZF9"/>
<feature type="non-terminal residue" evidence="1">
    <location>
        <position position="1"/>
    </location>
</feature>
<accession>A0A813DZF9</accession>
<protein>
    <submittedName>
        <fullName evidence="1">Uncharacterized protein</fullName>
    </submittedName>
</protein>
<comment type="caution">
    <text evidence="1">The sequence shown here is derived from an EMBL/GenBank/DDBJ whole genome shotgun (WGS) entry which is preliminary data.</text>
</comment>
<sequence length="175" mass="18583">AQPLRADGAFVGVSGFGYGGTNSHALAYGKNVLTSRGESQKHLFNAIVRKVRTAAAPEVRMDAESFEHWTSTGVPHLSVRSGQTFRVELQAGGRALWVEAKSPPLAAAGRFHLQGSFNLWGLTPMEASAEQPGLFTSTLTVGASGQESFQVAVNGDPDCVLHPSHPRCTRKAAQV</sequence>
<gene>
    <name evidence="1" type="ORF">PGLA1383_LOCUS10572</name>
</gene>
<feature type="non-terminal residue" evidence="1">
    <location>
        <position position="175"/>
    </location>
</feature>
<proteinExistence type="predicted"/>